<evidence type="ECO:0000259" key="13">
    <source>
        <dbReference type="Pfam" id="PF05697"/>
    </source>
</evidence>
<comment type="domain">
    <text evidence="11">Consists of 3 domains; the N-terminus binds the ribosome, the middle domain has PPIase activity, while the C-terminus has intrinsic chaperone activity on its own.</text>
</comment>
<keyword evidence="11" id="KW-0963">Cytoplasm</keyword>
<feature type="compositionally biased region" description="Acidic residues" evidence="12">
    <location>
        <begin position="171"/>
        <end position="215"/>
    </location>
</feature>
<evidence type="ECO:0000256" key="10">
    <source>
        <dbReference type="ARBA" id="ARBA00029986"/>
    </source>
</evidence>
<dbReference type="InterPro" id="IPR008880">
    <property type="entry name" value="Trigger_fac_C"/>
</dbReference>
<feature type="compositionally biased region" description="Acidic residues" evidence="12">
    <location>
        <begin position="488"/>
        <end position="503"/>
    </location>
</feature>
<evidence type="ECO:0000256" key="2">
    <source>
        <dbReference type="ARBA" id="ARBA00005464"/>
    </source>
</evidence>
<keyword evidence="9 11" id="KW-0131">Cell cycle</keyword>
<keyword evidence="7 11" id="KW-0143">Chaperone</keyword>
<dbReference type="AlphaFoldDB" id="A0A7S8E6V8"/>
<comment type="function">
    <text evidence="11">Involved in protein export. Acts as a chaperone by maintaining the newly synthesized protein in an open conformation. Functions as a peptidyl-prolyl cis-trans isomerase.</text>
</comment>
<feature type="domain" description="Trigger factor ribosome-binding bacterial" evidence="13">
    <location>
        <begin position="1"/>
        <end position="142"/>
    </location>
</feature>
<dbReference type="InterPro" id="IPR046357">
    <property type="entry name" value="PPIase_dom_sf"/>
</dbReference>
<feature type="region of interest" description="Disordered" evidence="12">
    <location>
        <begin position="488"/>
        <end position="554"/>
    </location>
</feature>
<dbReference type="InterPro" id="IPR005215">
    <property type="entry name" value="Trig_fac"/>
</dbReference>
<dbReference type="GO" id="GO:0015031">
    <property type="term" value="P:protein transport"/>
    <property type="evidence" value="ECO:0007669"/>
    <property type="project" value="UniProtKB-UniRule"/>
</dbReference>
<dbReference type="GO" id="GO:0003755">
    <property type="term" value="F:peptidyl-prolyl cis-trans isomerase activity"/>
    <property type="evidence" value="ECO:0007669"/>
    <property type="project" value="UniProtKB-UniRule"/>
</dbReference>
<feature type="region of interest" description="Disordered" evidence="12">
    <location>
        <begin position="170"/>
        <end position="225"/>
    </location>
</feature>
<dbReference type="InterPro" id="IPR027304">
    <property type="entry name" value="Trigger_fact/SurA_dom_sf"/>
</dbReference>
<gene>
    <name evidence="11" type="primary">tig</name>
    <name evidence="15" type="ORF">G4Y79_17430</name>
</gene>
<dbReference type="GO" id="GO:0051083">
    <property type="term" value="P:'de novo' cotranslational protein folding"/>
    <property type="evidence" value="ECO:0007669"/>
    <property type="project" value="TreeGrafter"/>
</dbReference>
<feature type="compositionally biased region" description="Low complexity" evidence="12">
    <location>
        <begin position="504"/>
        <end position="514"/>
    </location>
</feature>
<dbReference type="Gene3D" id="3.10.50.40">
    <property type="match status" value="1"/>
</dbReference>
<dbReference type="SUPFAM" id="SSF109998">
    <property type="entry name" value="Triger factor/SurA peptide-binding domain-like"/>
    <property type="match status" value="1"/>
</dbReference>
<dbReference type="InterPro" id="IPR008881">
    <property type="entry name" value="Trigger_fac_ribosome-bd_bac"/>
</dbReference>
<dbReference type="RefSeq" id="WP_195169534.1">
    <property type="nucleotide sequence ID" value="NZ_CP062983.1"/>
</dbReference>
<evidence type="ECO:0000256" key="8">
    <source>
        <dbReference type="ARBA" id="ARBA00023235"/>
    </source>
</evidence>
<keyword evidence="8 11" id="KW-0413">Isomerase</keyword>
<dbReference type="Pfam" id="PF05698">
    <property type="entry name" value="Trigger_C"/>
    <property type="match status" value="1"/>
</dbReference>
<comment type="catalytic activity">
    <reaction evidence="1 11">
        <text>[protein]-peptidylproline (omega=180) = [protein]-peptidylproline (omega=0)</text>
        <dbReference type="Rhea" id="RHEA:16237"/>
        <dbReference type="Rhea" id="RHEA-COMP:10747"/>
        <dbReference type="Rhea" id="RHEA-COMP:10748"/>
        <dbReference type="ChEBI" id="CHEBI:83833"/>
        <dbReference type="ChEBI" id="CHEBI:83834"/>
        <dbReference type="EC" id="5.2.1.8"/>
    </reaction>
</comment>
<feature type="domain" description="Trigger factor C-terminal" evidence="14">
    <location>
        <begin position="315"/>
        <end position="474"/>
    </location>
</feature>
<comment type="subcellular location">
    <subcellularLocation>
        <location evidence="11">Cytoplasm</location>
    </subcellularLocation>
    <text evidence="11">About half TF is bound to the ribosome near the polypeptide exit tunnel while the other half is free in the cytoplasm.</text>
</comment>
<name>A0A7S8E6V8_9CHLR</name>
<proteinExistence type="inferred from homology"/>
<dbReference type="EC" id="5.2.1.8" evidence="3 11"/>
<dbReference type="SUPFAM" id="SSF102735">
    <property type="entry name" value="Trigger factor ribosome-binding domain"/>
    <property type="match status" value="1"/>
</dbReference>
<evidence type="ECO:0000256" key="7">
    <source>
        <dbReference type="ARBA" id="ARBA00023186"/>
    </source>
</evidence>
<comment type="similarity">
    <text evidence="2 11">Belongs to the FKBP-type PPIase family. Tig subfamily.</text>
</comment>
<evidence type="ECO:0000256" key="1">
    <source>
        <dbReference type="ARBA" id="ARBA00000971"/>
    </source>
</evidence>
<evidence type="ECO:0000259" key="14">
    <source>
        <dbReference type="Pfam" id="PF05698"/>
    </source>
</evidence>
<evidence type="ECO:0000256" key="4">
    <source>
        <dbReference type="ARBA" id="ARBA00016902"/>
    </source>
</evidence>
<protein>
    <recommendedName>
        <fullName evidence="4 11">Trigger factor</fullName>
        <shortName evidence="11">TF</shortName>
        <ecNumber evidence="3 11">5.2.1.8</ecNumber>
    </recommendedName>
    <alternativeName>
        <fullName evidence="10 11">PPIase</fullName>
    </alternativeName>
</protein>
<dbReference type="Gene3D" id="3.30.70.1050">
    <property type="entry name" value="Trigger factor ribosome-binding domain"/>
    <property type="match status" value="1"/>
</dbReference>
<evidence type="ECO:0000313" key="15">
    <source>
        <dbReference type="EMBL" id="QPC81461.1"/>
    </source>
</evidence>
<evidence type="ECO:0000313" key="16">
    <source>
        <dbReference type="Proteomes" id="UP000594468"/>
    </source>
</evidence>
<sequence>MNVQTERLENHTARLTVEVDAPKWEAAKKTAARQLAKRYRIPGFRKGKAPYNIIARYVGEPAIVEDAMEQLGNEIYRDALDASDVNPYAVGSLEDFKLEPPTYIFTVPLQPEATLGDYRSIRMDYEAPEITDADVDEAIENLRQQRALVEESQAPAALGNRVTLDIHSEFIDGEEPEDEDEDETEAEDAEDATEEADEAEDSVEEAEAEEAEEESSQNIPKKGDQFIHRHGLTIELREGENEPVLQGFSAQIVGANVGDTVEFELEIPDEESYEGVVGRHVHFSVGVEKIEVVTLPELNDDFAAAATEDEDEPLTLLQLRARARESLEEDATQRAESDYANKILDEIVEQAELSYPHMMVHERIDEMVEDFGRNVAQQGIQLDNYLQIMGMTRDDLAGRYHEQAEKSVERSIVLSEVLTAEKVRVTDADVEKQINEMLSQFGEQADALRQYLDTPQQRSAIASNLLYEKAMKRLAQIGQGLAPDLDALDEEASEESVESESTESEPAVVEASVEAAEDEATSEAEDSAEAEAEDAEEVEETEESAEDADDTEDE</sequence>
<dbReference type="InterPro" id="IPR037041">
    <property type="entry name" value="Trigger_fac_C_sf"/>
</dbReference>
<dbReference type="HAMAP" id="MF_00303">
    <property type="entry name" value="Trigger_factor_Tig"/>
    <property type="match status" value="1"/>
</dbReference>
<evidence type="ECO:0000256" key="5">
    <source>
        <dbReference type="ARBA" id="ARBA00022618"/>
    </source>
</evidence>
<dbReference type="GO" id="GO:0043022">
    <property type="term" value="F:ribosome binding"/>
    <property type="evidence" value="ECO:0007669"/>
    <property type="project" value="TreeGrafter"/>
</dbReference>
<keyword evidence="5 11" id="KW-0132">Cell division</keyword>
<evidence type="ECO:0000256" key="6">
    <source>
        <dbReference type="ARBA" id="ARBA00023110"/>
    </source>
</evidence>
<dbReference type="KEGG" id="pmet:G4Y79_17430"/>
<dbReference type="GO" id="GO:0051301">
    <property type="term" value="P:cell division"/>
    <property type="evidence" value="ECO:0007669"/>
    <property type="project" value="UniProtKB-KW"/>
</dbReference>
<dbReference type="Proteomes" id="UP000594468">
    <property type="component" value="Chromosome"/>
</dbReference>
<feature type="compositionally biased region" description="Acidic residues" evidence="12">
    <location>
        <begin position="515"/>
        <end position="554"/>
    </location>
</feature>
<evidence type="ECO:0000256" key="11">
    <source>
        <dbReference type="HAMAP-Rule" id="MF_00303"/>
    </source>
</evidence>
<reference evidence="15 16" key="1">
    <citation type="submission" date="2020-02" db="EMBL/GenBank/DDBJ databases">
        <authorList>
            <person name="Zheng R.K."/>
            <person name="Sun C.M."/>
        </authorList>
    </citation>
    <scope>NUCLEOTIDE SEQUENCE [LARGE SCALE GENOMIC DNA]</scope>
    <source>
        <strain evidence="16">rifampicinis</strain>
    </source>
</reference>
<accession>A0A7S8E6V8</accession>
<dbReference type="PANTHER" id="PTHR30560:SF3">
    <property type="entry name" value="TRIGGER FACTOR-LIKE PROTEIN TIG, CHLOROPLASTIC"/>
    <property type="match status" value="1"/>
</dbReference>
<keyword evidence="6 11" id="KW-0697">Rotamase</keyword>
<dbReference type="SUPFAM" id="SSF54534">
    <property type="entry name" value="FKBP-like"/>
    <property type="match status" value="1"/>
</dbReference>
<dbReference type="GO" id="GO:0043335">
    <property type="term" value="P:protein unfolding"/>
    <property type="evidence" value="ECO:0007669"/>
    <property type="project" value="TreeGrafter"/>
</dbReference>
<evidence type="ECO:0000256" key="9">
    <source>
        <dbReference type="ARBA" id="ARBA00023306"/>
    </source>
</evidence>
<dbReference type="Pfam" id="PF05697">
    <property type="entry name" value="Trigger_N"/>
    <property type="match status" value="1"/>
</dbReference>
<dbReference type="GO" id="GO:0005737">
    <property type="term" value="C:cytoplasm"/>
    <property type="evidence" value="ECO:0007669"/>
    <property type="project" value="UniProtKB-SubCell"/>
</dbReference>
<keyword evidence="16" id="KW-1185">Reference proteome</keyword>
<evidence type="ECO:0000256" key="12">
    <source>
        <dbReference type="SAM" id="MobiDB-lite"/>
    </source>
</evidence>
<dbReference type="GO" id="GO:0044183">
    <property type="term" value="F:protein folding chaperone"/>
    <property type="evidence" value="ECO:0007669"/>
    <property type="project" value="TreeGrafter"/>
</dbReference>
<evidence type="ECO:0000256" key="3">
    <source>
        <dbReference type="ARBA" id="ARBA00013194"/>
    </source>
</evidence>
<dbReference type="InterPro" id="IPR036611">
    <property type="entry name" value="Trigger_fac_ribosome-bd_sf"/>
</dbReference>
<dbReference type="PANTHER" id="PTHR30560">
    <property type="entry name" value="TRIGGER FACTOR CHAPERONE AND PEPTIDYL-PROLYL CIS/TRANS ISOMERASE"/>
    <property type="match status" value="1"/>
</dbReference>
<dbReference type="Gene3D" id="1.10.3120.10">
    <property type="entry name" value="Trigger factor, C-terminal domain"/>
    <property type="match status" value="1"/>
</dbReference>
<dbReference type="EMBL" id="CP062983">
    <property type="protein sequence ID" value="QPC81461.1"/>
    <property type="molecule type" value="Genomic_DNA"/>
</dbReference>
<organism evidence="15 16">
    <name type="scientific">Phototrophicus methaneseepsis</name>
    <dbReference type="NCBI Taxonomy" id="2710758"/>
    <lineage>
        <taxon>Bacteria</taxon>
        <taxon>Bacillati</taxon>
        <taxon>Chloroflexota</taxon>
        <taxon>Candidatus Thermofontia</taxon>
        <taxon>Phototrophicales</taxon>
        <taxon>Phototrophicaceae</taxon>
        <taxon>Phototrophicus</taxon>
    </lineage>
</organism>